<evidence type="ECO:0000256" key="4">
    <source>
        <dbReference type="PROSITE-ProRule" id="PRU00176"/>
    </source>
</evidence>
<protein>
    <submittedName>
        <fullName evidence="6">PTBP3 protein</fullName>
    </submittedName>
</protein>
<dbReference type="Proteomes" id="UP000549499">
    <property type="component" value="Unassembled WGS sequence"/>
</dbReference>
<keyword evidence="1" id="KW-0597">Phosphoprotein</keyword>
<dbReference type="SUPFAM" id="SSF54928">
    <property type="entry name" value="RNA-binding domain, RBD"/>
    <property type="match status" value="3"/>
</dbReference>
<comment type="caution">
    <text evidence="6">The sequence shown here is derived from an EMBL/GenBank/DDBJ whole genome shotgun (WGS) entry which is preliminary data.</text>
</comment>
<dbReference type="GO" id="GO:0006397">
    <property type="term" value="P:mRNA processing"/>
    <property type="evidence" value="ECO:0007669"/>
    <property type="project" value="InterPro"/>
</dbReference>
<dbReference type="InterPro" id="IPR021790">
    <property type="entry name" value="PTBP1-like_RRM2"/>
</dbReference>
<reference evidence="6 7" key="1">
    <citation type="submission" date="2019-09" db="EMBL/GenBank/DDBJ databases">
        <title>Bird 10,000 Genomes (B10K) Project - Family phase.</title>
        <authorList>
            <person name="Zhang G."/>
        </authorList>
    </citation>
    <scope>NUCLEOTIDE SEQUENCE [LARGE SCALE GENOMIC DNA]</scope>
    <source>
        <strain evidence="6">B10K-DU-003-44</strain>
        <tissue evidence="6">Muscle</tissue>
    </source>
</reference>
<dbReference type="Gene3D" id="3.30.70.330">
    <property type="match status" value="4"/>
</dbReference>
<evidence type="ECO:0000256" key="1">
    <source>
        <dbReference type="ARBA" id="ARBA00022553"/>
    </source>
</evidence>
<keyword evidence="3 4" id="KW-0694">RNA-binding</keyword>
<keyword evidence="2" id="KW-0677">Repeat</keyword>
<dbReference type="InterPro" id="IPR006536">
    <property type="entry name" value="HnRNP-L/PTB"/>
</dbReference>
<feature type="non-terminal residue" evidence="6">
    <location>
        <position position="1"/>
    </location>
</feature>
<keyword evidence="7" id="KW-1185">Reference proteome</keyword>
<evidence type="ECO:0000256" key="2">
    <source>
        <dbReference type="ARBA" id="ARBA00022737"/>
    </source>
</evidence>
<name>A0A7K5HZR3_CROSL</name>
<gene>
    <name evidence="6" type="primary">Ptbp3</name>
    <name evidence="6" type="ORF">CROSUL_R07136</name>
</gene>
<dbReference type="InterPro" id="IPR000504">
    <property type="entry name" value="RRM_dom"/>
</dbReference>
<dbReference type="Pfam" id="PF11835">
    <property type="entry name" value="RRM_8"/>
    <property type="match status" value="1"/>
</dbReference>
<dbReference type="InterPro" id="IPR035979">
    <property type="entry name" value="RBD_domain_sf"/>
</dbReference>
<feature type="non-terminal residue" evidence="6">
    <location>
        <position position="488"/>
    </location>
</feature>
<accession>A0A7K5HZR3</accession>
<dbReference type="GO" id="GO:0005634">
    <property type="term" value="C:nucleus"/>
    <property type="evidence" value="ECO:0007669"/>
    <property type="project" value="InterPro"/>
</dbReference>
<dbReference type="Pfam" id="PF13893">
    <property type="entry name" value="RRM_5"/>
    <property type="match status" value="3"/>
</dbReference>
<dbReference type="PROSITE" id="PS50102">
    <property type="entry name" value="RRM"/>
    <property type="match status" value="4"/>
</dbReference>
<evidence type="ECO:0000313" key="7">
    <source>
        <dbReference type="Proteomes" id="UP000549499"/>
    </source>
</evidence>
<dbReference type="AlphaFoldDB" id="A0A7K5HZR3"/>
<feature type="domain" description="RRM" evidence="5">
    <location>
        <begin position="411"/>
        <end position="486"/>
    </location>
</feature>
<evidence type="ECO:0000259" key="5">
    <source>
        <dbReference type="PROSITE" id="PS50102"/>
    </source>
</evidence>
<dbReference type="SMART" id="SM00360">
    <property type="entry name" value="RRM"/>
    <property type="match status" value="4"/>
</dbReference>
<feature type="domain" description="RRM" evidence="5">
    <location>
        <begin position="136"/>
        <end position="222"/>
    </location>
</feature>
<dbReference type="GO" id="GO:0003723">
    <property type="term" value="F:RNA binding"/>
    <property type="evidence" value="ECO:0007669"/>
    <property type="project" value="UniProtKB-UniRule"/>
</dbReference>
<dbReference type="EMBL" id="VYZB01000508">
    <property type="protein sequence ID" value="NWS74820.1"/>
    <property type="molecule type" value="Genomic_DNA"/>
</dbReference>
<dbReference type="InterPro" id="IPR012677">
    <property type="entry name" value="Nucleotide-bd_a/b_plait_sf"/>
</dbReference>
<evidence type="ECO:0000313" key="6">
    <source>
        <dbReference type="EMBL" id="NWS74820.1"/>
    </source>
</evidence>
<organism evidence="6 7">
    <name type="scientific">Crotophaga sulcirostris</name>
    <name type="common">Groove-billed ani</name>
    <dbReference type="NCBI Taxonomy" id="33598"/>
    <lineage>
        <taxon>Eukaryota</taxon>
        <taxon>Metazoa</taxon>
        <taxon>Chordata</taxon>
        <taxon>Craniata</taxon>
        <taxon>Vertebrata</taxon>
        <taxon>Euteleostomi</taxon>
        <taxon>Archelosauria</taxon>
        <taxon>Archosauria</taxon>
        <taxon>Dinosauria</taxon>
        <taxon>Saurischia</taxon>
        <taxon>Theropoda</taxon>
        <taxon>Coelurosauria</taxon>
        <taxon>Aves</taxon>
        <taxon>Neognathae</taxon>
        <taxon>Neoaves</taxon>
        <taxon>Otidimorphae</taxon>
        <taxon>Cuculiformes</taxon>
        <taxon>Crotophagidae</taxon>
        <taxon>Crotophaga</taxon>
    </lineage>
</organism>
<evidence type="ECO:0000256" key="3">
    <source>
        <dbReference type="ARBA" id="ARBA00022884"/>
    </source>
</evidence>
<dbReference type="NCBIfam" id="TIGR01649">
    <property type="entry name" value="hnRNP-L_PTB"/>
    <property type="match status" value="1"/>
</dbReference>
<proteinExistence type="predicted"/>
<dbReference type="FunFam" id="3.30.70.330:FF:000341">
    <property type="entry name" value="Hephaestus, isoform C"/>
    <property type="match status" value="1"/>
</dbReference>
<feature type="domain" description="RRM" evidence="5">
    <location>
        <begin position="18"/>
        <end position="92"/>
    </location>
</feature>
<dbReference type="OrthoDB" id="296632at2759"/>
<feature type="domain" description="RRM" evidence="5">
    <location>
        <begin position="295"/>
        <end position="369"/>
    </location>
</feature>
<sequence length="488" mass="54189">GNEKKKFKGDRLSCSPSRVLHLRKVPDNTTEAEIISLGSPFGEVDNVLLLKRKNQALLEMASEECATAMMKYYTSVTAFLRKQPIQIQYSHYKELTFDTKTSAAMQDLNARQSRSQADRGALAAGDEVLPGEARVLRIIVENLVFPVTVEALYQIFSRFGLVLKIITFTKNHQFQVLLQYSEARSAYYAKRALDGQHIYTGCCTLHIGFSKLSDLKIKYNNDKSRDFTRTDLPSADGQPPLDRSTATVYLFHFEMSTDVVNTLPGLSVPATPGALSLPSSVAPGQMSASGASLSPVLLVSNLNPEVSLIVMLWISTGLYGDVHRVKILFNKKDNALIQMADAFQALKAISHLNGQKLYGSIMNVTLSKYQTVQLPREGQTHSLTKDYSNSPLHRFKKPGSKSFQNIFPPSATLHLSNIPPSVTADSLKDLFTSTGSTVKAFKFFQKGFKMALIQLGSVEEAFHALIELHNRDLGEKHRLQISFAKYEV</sequence>
<dbReference type="PANTHER" id="PTHR15592">
    <property type="entry name" value="MATRIN 3/NUCLEAR PROTEIN 220-RELATED"/>
    <property type="match status" value="1"/>
</dbReference>